<comment type="catalytic activity">
    <reaction evidence="6">
        <text>L-proline + NAD(+) = (S)-1-pyrroline-5-carboxylate + NADH + 2 H(+)</text>
        <dbReference type="Rhea" id="RHEA:14105"/>
        <dbReference type="ChEBI" id="CHEBI:15378"/>
        <dbReference type="ChEBI" id="CHEBI:17388"/>
        <dbReference type="ChEBI" id="CHEBI:57540"/>
        <dbReference type="ChEBI" id="CHEBI:57945"/>
        <dbReference type="ChEBI" id="CHEBI:60039"/>
        <dbReference type="EC" id="1.5.1.2"/>
    </reaction>
</comment>
<dbReference type="PATRIC" id="fig|1423748.3.peg.922"/>
<proteinExistence type="inferred from homology"/>
<evidence type="ECO:0000256" key="5">
    <source>
        <dbReference type="ARBA" id="ARBA00058118"/>
    </source>
</evidence>
<keyword evidence="2 6" id="KW-0641">Proline biosynthesis</keyword>
<dbReference type="EC" id="1.5.1.2" evidence="6 7"/>
<evidence type="ECO:0000256" key="9">
    <source>
        <dbReference type="RuleBase" id="RU003903"/>
    </source>
</evidence>
<accession>A0A0R1P579</accession>
<dbReference type="HAMAP" id="MF_01925">
    <property type="entry name" value="P5C_reductase"/>
    <property type="match status" value="1"/>
</dbReference>
<protein>
    <recommendedName>
        <fullName evidence="6 7">Pyrroline-5-carboxylate reductase</fullName>
        <shortName evidence="6">P5C reductase</shortName>
        <shortName evidence="6">P5CR</shortName>
        <ecNumber evidence="6 7">1.5.1.2</ecNumber>
    </recommendedName>
    <alternativeName>
        <fullName evidence="6">PCA reductase</fullName>
    </alternativeName>
</protein>
<evidence type="ECO:0000256" key="1">
    <source>
        <dbReference type="ARBA" id="ARBA00005525"/>
    </source>
</evidence>
<sequence length="257" mass="26991">MTKIGVIGVGQMGSAIIKGLKKDATNKIIGENPVNPRVSRLAEKLDFKLVHAIHDLINLDLDYVFLTTPAKITLQIIPELINLDAKTTIISSVAGVGYNNLENILPNHSIIRIIPNTPVAINAGTIGLFIPANISKINAVKITHFLEQLGDVISVKEDQLSIVGTIGGCGPAFVDVFLDALGDAGVLNGLPRNLANQLAASMVKGSATLASDSKIAPALLRDQVCSPGGTTIKGVTSLEANGFRHAVIEAVNQANQN</sequence>
<comment type="function">
    <text evidence="5 6">Catalyzes the reduction of 1-pyrroline-5-carboxylate (PCA) to L-proline.</text>
</comment>
<keyword evidence="6" id="KW-0963">Cytoplasm</keyword>
<dbReference type="PIRSF" id="PIRSF000193">
    <property type="entry name" value="Pyrrol-5-carb_rd"/>
    <property type="match status" value="1"/>
</dbReference>
<keyword evidence="6 9" id="KW-0028">Amino-acid biosynthesis</keyword>
<dbReference type="SUPFAM" id="SSF48179">
    <property type="entry name" value="6-phosphogluconate dehydrogenase C-terminal domain-like"/>
    <property type="match status" value="1"/>
</dbReference>
<organism evidence="12 13">
    <name type="scientific">Lactobacillus gallinarum DSM 10532 = JCM 2011</name>
    <dbReference type="NCBI Taxonomy" id="1423748"/>
    <lineage>
        <taxon>Bacteria</taxon>
        <taxon>Bacillati</taxon>
        <taxon>Bacillota</taxon>
        <taxon>Bacilli</taxon>
        <taxon>Lactobacillales</taxon>
        <taxon>Lactobacillaceae</taxon>
        <taxon>Lactobacillus</taxon>
    </lineage>
</organism>
<feature type="binding site" evidence="8">
    <location>
        <begin position="7"/>
        <end position="12"/>
    </location>
    <ligand>
        <name>NADP(+)</name>
        <dbReference type="ChEBI" id="CHEBI:58349"/>
    </ligand>
</feature>
<evidence type="ECO:0000256" key="2">
    <source>
        <dbReference type="ARBA" id="ARBA00022650"/>
    </source>
</evidence>
<dbReference type="InterPro" id="IPR053790">
    <property type="entry name" value="P5CR-like_CS"/>
</dbReference>
<evidence type="ECO:0000313" key="13">
    <source>
        <dbReference type="Proteomes" id="UP000051311"/>
    </source>
</evidence>
<keyword evidence="3 6" id="KW-0521">NADP</keyword>
<dbReference type="eggNOG" id="COG0345">
    <property type="taxonomic scope" value="Bacteria"/>
</dbReference>
<dbReference type="UniPathway" id="UPA00098">
    <property type="reaction ID" value="UER00361"/>
</dbReference>
<dbReference type="Gene3D" id="3.40.50.720">
    <property type="entry name" value="NAD(P)-binding Rossmann-like Domain"/>
    <property type="match status" value="1"/>
</dbReference>
<dbReference type="PROSITE" id="PS00521">
    <property type="entry name" value="P5CR"/>
    <property type="match status" value="1"/>
</dbReference>
<dbReference type="FunFam" id="1.10.3730.10:FF:000001">
    <property type="entry name" value="Pyrroline-5-carboxylate reductase"/>
    <property type="match status" value="1"/>
</dbReference>
<evidence type="ECO:0000256" key="3">
    <source>
        <dbReference type="ARBA" id="ARBA00022857"/>
    </source>
</evidence>
<dbReference type="RefSeq" id="WP_025006378.1">
    <property type="nucleotide sequence ID" value="NZ_AZEL01000024.1"/>
</dbReference>
<dbReference type="SUPFAM" id="SSF51735">
    <property type="entry name" value="NAD(P)-binding Rossmann-fold domains"/>
    <property type="match status" value="1"/>
</dbReference>
<dbReference type="Gene3D" id="1.10.3730.10">
    <property type="entry name" value="ProC C-terminal domain-like"/>
    <property type="match status" value="1"/>
</dbReference>
<dbReference type="Pfam" id="PF14748">
    <property type="entry name" value="P5CR_dimer"/>
    <property type="match status" value="1"/>
</dbReference>
<evidence type="ECO:0000256" key="4">
    <source>
        <dbReference type="ARBA" id="ARBA00023002"/>
    </source>
</evidence>
<evidence type="ECO:0000256" key="6">
    <source>
        <dbReference type="HAMAP-Rule" id="MF_01925"/>
    </source>
</evidence>
<comment type="similarity">
    <text evidence="1 6 9">Belongs to the pyrroline-5-carboxylate reductase family.</text>
</comment>
<evidence type="ECO:0000256" key="8">
    <source>
        <dbReference type="PIRSR" id="PIRSR000193-1"/>
    </source>
</evidence>
<feature type="domain" description="Pyrroline-5-carboxylate reductase catalytic N-terminal" evidence="10">
    <location>
        <begin position="3"/>
        <end position="95"/>
    </location>
</feature>
<keyword evidence="4 6" id="KW-0560">Oxidoreductase</keyword>
<comment type="caution">
    <text evidence="12">The sequence shown here is derived from an EMBL/GenBank/DDBJ whole genome shotgun (WGS) entry which is preliminary data.</text>
</comment>
<dbReference type="GO" id="GO:0004735">
    <property type="term" value="F:pyrroline-5-carboxylate reductase activity"/>
    <property type="evidence" value="ECO:0007669"/>
    <property type="project" value="UniProtKB-UniRule"/>
</dbReference>
<dbReference type="EMBL" id="AZEL01000024">
    <property type="protein sequence ID" value="KRL23608.1"/>
    <property type="molecule type" value="Genomic_DNA"/>
</dbReference>
<gene>
    <name evidence="6" type="primary">proC</name>
    <name evidence="12" type="ORF">FC37_GL000877</name>
</gene>
<dbReference type="InterPro" id="IPR036291">
    <property type="entry name" value="NAD(P)-bd_dom_sf"/>
</dbReference>
<dbReference type="InterPro" id="IPR008927">
    <property type="entry name" value="6-PGluconate_DH-like_C_sf"/>
</dbReference>
<comment type="subcellular location">
    <subcellularLocation>
        <location evidence="6">Cytoplasm</location>
    </subcellularLocation>
</comment>
<dbReference type="PANTHER" id="PTHR11645:SF0">
    <property type="entry name" value="PYRROLINE-5-CARBOXYLATE REDUCTASE 3"/>
    <property type="match status" value="1"/>
</dbReference>
<dbReference type="Proteomes" id="UP000051311">
    <property type="component" value="Unassembled WGS sequence"/>
</dbReference>
<dbReference type="GeneID" id="78203298"/>
<dbReference type="Pfam" id="PF03807">
    <property type="entry name" value="F420_oxidored"/>
    <property type="match status" value="1"/>
</dbReference>
<dbReference type="InterPro" id="IPR000304">
    <property type="entry name" value="Pyrroline-COOH_reductase"/>
</dbReference>
<dbReference type="PANTHER" id="PTHR11645">
    <property type="entry name" value="PYRROLINE-5-CARBOXYLATE REDUCTASE"/>
    <property type="match status" value="1"/>
</dbReference>
<name>A0A0R1P579_9LACO</name>
<dbReference type="InterPro" id="IPR028939">
    <property type="entry name" value="P5C_Rdtase_cat_N"/>
</dbReference>
<feature type="domain" description="Pyrroline-5-carboxylate reductase dimerisation" evidence="11">
    <location>
        <begin position="157"/>
        <end position="256"/>
    </location>
</feature>
<evidence type="ECO:0000259" key="10">
    <source>
        <dbReference type="Pfam" id="PF03807"/>
    </source>
</evidence>
<dbReference type="InterPro" id="IPR029036">
    <property type="entry name" value="P5CR_dimer"/>
</dbReference>
<evidence type="ECO:0000259" key="11">
    <source>
        <dbReference type="Pfam" id="PF14748"/>
    </source>
</evidence>
<dbReference type="NCBIfam" id="TIGR00112">
    <property type="entry name" value="proC"/>
    <property type="match status" value="1"/>
</dbReference>
<dbReference type="STRING" id="1423748.FC37_GL000877"/>
<evidence type="ECO:0000256" key="7">
    <source>
        <dbReference type="NCBIfam" id="TIGR00112"/>
    </source>
</evidence>
<dbReference type="GO" id="GO:0005737">
    <property type="term" value="C:cytoplasm"/>
    <property type="evidence" value="ECO:0007669"/>
    <property type="project" value="UniProtKB-SubCell"/>
</dbReference>
<comment type="pathway">
    <text evidence="6 9">Amino-acid biosynthesis; L-proline biosynthesis; L-proline from L-glutamate 5-semialdehyde: step 1/1.</text>
</comment>
<dbReference type="OrthoDB" id="9805754at2"/>
<comment type="catalytic activity">
    <reaction evidence="6 9">
        <text>L-proline + NADP(+) = (S)-1-pyrroline-5-carboxylate + NADPH + 2 H(+)</text>
        <dbReference type="Rhea" id="RHEA:14109"/>
        <dbReference type="ChEBI" id="CHEBI:15378"/>
        <dbReference type="ChEBI" id="CHEBI:17388"/>
        <dbReference type="ChEBI" id="CHEBI:57783"/>
        <dbReference type="ChEBI" id="CHEBI:58349"/>
        <dbReference type="ChEBI" id="CHEBI:60039"/>
        <dbReference type="EC" id="1.5.1.2"/>
    </reaction>
</comment>
<dbReference type="GO" id="GO:0055129">
    <property type="term" value="P:L-proline biosynthetic process"/>
    <property type="evidence" value="ECO:0007669"/>
    <property type="project" value="UniProtKB-UniRule"/>
</dbReference>
<reference evidence="12 13" key="1">
    <citation type="journal article" date="2015" name="Genome Announc.">
        <title>Expanding the biotechnology potential of lactobacilli through comparative genomics of 213 strains and associated genera.</title>
        <authorList>
            <person name="Sun Z."/>
            <person name="Harris H.M."/>
            <person name="McCann A."/>
            <person name="Guo C."/>
            <person name="Argimon S."/>
            <person name="Zhang W."/>
            <person name="Yang X."/>
            <person name="Jeffery I.B."/>
            <person name="Cooney J.C."/>
            <person name="Kagawa T.F."/>
            <person name="Liu W."/>
            <person name="Song Y."/>
            <person name="Salvetti E."/>
            <person name="Wrobel A."/>
            <person name="Rasinkangas P."/>
            <person name="Parkhill J."/>
            <person name="Rea M.C."/>
            <person name="O'Sullivan O."/>
            <person name="Ritari J."/>
            <person name="Douillard F.P."/>
            <person name="Paul Ross R."/>
            <person name="Yang R."/>
            <person name="Briner A.E."/>
            <person name="Felis G.E."/>
            <person name="de Vos W.M."/>
            <person name="Barrangou R."/>
            <person name="Klaenhammer T.R."/>
            <person name="Caufield P.W."/>
            <person name="Cui Y."/>
            <person name="Zhang H."/>
            <person name="O'Toole P.W."/>
        </authorList>
    </citation>
    <scope>NUCLEOTIDE SEQUENCE [LARGE SCALE GENOMIC DNA]</scope>
    <source>
        <strain evidence="12 13">DSM 10532</strain>
    </source>
</reference>
<evidence type="ECO:0000313" key="12">
    <source>
        <dbReference type="EMBL" id="KRL23608.1"/>
    </source>
</evidence>
<dbReference type="AlphaFoldDB" id="A0A0R1P579"/>